<accession>A0A4Z0QDY8</accession>
<dbReference type="Proteomes" id="UP000298471">
    <property type="component" value="Unassembled WGS sequence"/>
</dbReference>
<gene>
    <name evidence="2" type="ORF">E5K02_02360</name>
</gene>
<comment type="caution">
    <text evidence="2">The sequence shown here is derived from an EMBL/GenBank/DDBJ whole genome shotgun (WGS) entry which is preliminary data.</text>
</comment>
<keyword evidence="1" id="KW-0732">Signal</keyword>
<evidence type="ECO:0000256" key="1">
    <source>
        <dbReference type="SAM" id="SignalP"/>
    </source>
</evidence>
<evidence type="ECO:0000313" key="3">
    <source>
        <dbReference type="Proteomes" id="UP000298471"/>
    </source>
</evidence>
<dbReference type="OrthoDB" id="921445at2"/>
<protein>
    <recommendedName>
        <fullName evidence="4">Outer membrane protein beta-barrel domain-containing protein</fullName>
    </recommendedName>
</protein>
<name>A0A4Z0QDY8_9BACT</name>
<organism evidence="2 3">
    <name type="scientific">Hymenobacter metallicola</name>
    <dbReference type="NCBI Taxonomy" id="2563114"/>
    <lineage>
        <taxon>Bacteria</taxon>
        <taxon>Pseudomonadati</taxon>
        <taxon>Bacteroidota</taxon>
        <taxon>Cytophagia</taxon>
        <taxon>Cytophagales</taxon>
        <taxon>Hymenobacteraceae</taxon>
        <taxon>Hymenobacter</taxon>
    </lineage>
</organism>
<sequence>MIRRLLLAACFSLCAAHLQAQAFEPGLLVQSNGDTLRGLIENNFWTEPPTSIRFRAQADSPDQVFKPRQLRAVSFTQGRYFRYEVLPIDHAAETRLEKLTLGYSPDVRRDSVLADVLLEGPVMLLRVVTTSTPHYLIHLPGQPILDLSERKYLRNTTGNRVITDGNNYQTQLNLLFGNCPAAVEQASKIPFTPEGLAAVIQTYTTKCTPNQQPTRSWLAESRPRRRTAFQGGLLAGVRYNRIESVYTPLYNPTTDGACVDCRPRPFGGLYAELFQPGRRTAVYGELSLSSFRSKGQRYFAADQGGIVYAPFTYQALLGTARLGVRVFLPLPHDQQWFVGLGYELNKVIKPKVVDNANPLFTPNPQDLGYASTTLLPNISTGWRHKRLTVSLDGQLYVTGNVEDDKGALFGSNFALRLGLGYRLGRNPDVEAQPK</sequence>
<dbReference type="EMBL" id="SRMB01000001">
    <property type="protein sequence ID" value="TGE28328.1"/>
    <property type="molecule type" value="Genomic_DNA"/>
</dbReference>
<dbReference type="RefSeq" id="WP_135391699.1">
    <property type="nucleotide sequence ID" value="NZ_SRMB01000001.1"/>
</dbReference>
<proteinExistence type="predicted"/>
<reference evidence="2 3" key="1">
    <citation type="submission" date="2019-04" db="EMBL/GenBank/DDBJ databases">
        <authorList>
            <person name="Feng G."/>
            <person name="Zhang J."/>
            <person name="Zhu H."/>
        </authorList>
    </citation>
    <scope>NUCLEOTIDE SEQUENCE [LARGE SCALE GENOMIC DNA]</scope>
    <source>
        <strain evidence="2 3">9PBR-1</strain>
    </source>
</reference>
<dbReference type="AlphaFoldDB" id="A0A4Z0QDY8"/>
<feature type="signal peptide" evidence="1">
    <location>
        <begin position="1"/>
        <end position="22"/>
    </location>
</feature>
<evidence type="ECO:0008006" key="4">
    <source>
        <dbReference type="Google" id="ProtNLM"/>
    </source>
</evidence>
<evidence type="ECO:0000313" key="2">
    <source>
        <dbReference type="EMBL" id="TGE28328.1"/>
    </source>
</evidence>
<keyword evidence="3" id="KW-1185">Reference proteome</keyword>
<feature type="chain" id="PRO_5021396896" description="Outer membrane protein beta-barrel domain-containing protein" evidence="1">
    <location>
        <begin position="23"/>
        <end position="434"/>
    </location>
</feature>